<keyword evidence="8 14" id="KW-1133">Transmembrane helix</keyword>
<feature type="transmembrane region" description="Helical" evidence="14">
    <location>
        <begin position="181"/>
        <end position="200"/>
    </location>
</feature>
<keyword evidence="5 14" id="KW-1003">Cell membrane</keyword>
<dbReference type="GO" id="GO:0050380">
    <property type="term" value="F:undecaprenyl-diphosphatase activity"/>
    <property type="evidence" value="ECO:0007669"/>
    <property type="project" value="UniProtKB-UniRule"/>
</dbReference>
<dbReference type="Proteomes" id="UP000004892">
    <property type="component" value="Unassembled WGS sequence"/>
</dbReference>
<dbReference type="GO" id="GO:0005886">
    <property type="term" value="C:plasma membrane"/>
    <property type="evidence" value="ECO:0007669"/>
    <property type="project" value="UniProtKB-SubCell"/>
</dbReference>
<gene>
    <name evidence="14" type="primary">uppP</name>
    <name evidence="15" type="ORF">HMPREF9449_02502</name>
</gene>
<evidence type="ECO:0000256" key="8">
    <source>
        <dbReference type="ARBA" id="ARBA00022989"/>
    </source>
</evidence>
<dbReference type="eggNOG" id="COG1968">
    <property type="taxonomic scope" value="Bacteria"/>
</dbReference>
<dbReference type="GO" id="GO:0046677">
    <property type="term" value="P:response to antibiotic"/>
    <property type="evidence" value="ECO:0007669"/>
    <property type="project" value="UniProtKB-UniRule"/>
</dbReference>
<dbReference type="EMBL" id="ADMC01000026">
    <property type="protein sequence ID" value="EHP46135.1"/>
    <property type="molecule type" value="Genomic_DNA"/>
</dbReference>
<dbReference type="RefSeq" id="WP_009137647.1">
    <property type="nucleotide sequence ID" value="NZ_JH594597.1"/>
</dbReference>
<dbReference type="GO" id="GO:0009252">
    <property type="term" value="P:peptidoglycan biosynthetic process"/>
    <property type="evidence" value="ECO:0007669"/>
    <property type="project" value="UniProtKB-KW"/>
</dbReference>
<dbReference type="AlphaFoldDB" id="H1DJR6"/>
<feature type="transmembrane region" description="Helical" evidence="14">
    <location>
        <begin position="244"/>
        <end position="261"/>
    </location>
</feature>
<dbReference type="Pfam" id="PF02673">
    <property type="entry name" value="BacA"/>
    <property type="match status" value="1"/>
</dbReference>
<name>H1DJR6_9BACT</name>
<evidence type="ECO:0000256" key="5">
    <source>
        <dbReference type="ARBA" id="ARBA00022475"/>
    </source>
</evidence>
<dbReference type="HAMAP" id="MF_01006">
    <property type="entry name" value="Undec_diphosphatase"/>
    <property type="match status" value="1"/>
</dbReference>
<comment type="caution">
    <text evidence="15">The sequence shown here is derived from an EMBL/GenBank/DDBJ whole genome shotgun (WGS) entry which is preliminary data.</text>
</comment>
<keyword evidence="10 14" id="KW-0046">Antibiotic resistance</keyword>
<evidence type="ECO:0000313" key="15">
    <source>
        <dbReference type="EMBL" id="EHP46135.1"/>
    </source>
</evidence>
<keyword evidence="14" id="KW-0961">Cell wall biogenesis/degradation</keyword>
<dbReference type="EC" id="3.6.1.27" evidence="3 14"/>
<comment type="catalytic activity">
    <reaction evidence="13 14">
        <text>di-trans,octa-cis-undecaprenyl diphosphate + H2O = di-trans,octa-cis-undecaprenyl phosphate + phosphate + H(+)</text>
        <dbReference type="Rhea" id="RHEA:28094"/>
        <dbReference type="ChEBI" id="CHEBI:15377"/>
        <dbReference type="ChEBI" id="CHEBI:15378"/>
        <dbReference type="ChEBI" id="CHEBI:43474"/>
        <dbReference type="ChEBI" id="CHEBI:58405"/>
        <dbReference type="ChEBI" id="CHEBI:60392"/>
        <dbReference type="EC" id="3.6.1.27"/>
    </reaction>
</comment>
<keyword evidence="9 14" id="KW-0472">Membrane</keyword>
<evidence type="ECO:0000256" key="14">
    <source>
        <dbReference type="HAMAP-Rule" id="MF_01006"/>
    </source>
</evidence>
<evidence type="ECO:0000256" key="7">
    <source>
        <dbReference type="ARBA" id="ARBA00022801"/>
    </source>
</evidence>
<comment type="function">
    <text evidence="14">Catalyzes the dephosphorylation of undecaprenyl diphosphate (UPP). Confers resistance to bacitracin.</text>
</comment>
<dbReference type="InterPro" id="IPR003824">
    <property type="entry name" value="UppP"/>
</dbReference>
<keyword evidence="14" id="KW-0573">Peptidoglycan synthesis</keyword>
<evidence type="ECO:0000256" key="12">
    <source>
        <dbReference type="ARBA" id="ARBA00032932"/>
    </source>
</evidence>
<evidence type="ECO:0000313" key="16">
    <source>
        <dbReference type="Proteomes" id="UP000004892"/>
    </source>
</evidence>
<evidence type="ECO:0000256" key="4">
    <source>
        <dbReference type="ARBA" id="ARBA00021581"/>
    </source>
</evidence>
<comment type="miscellaneous">
    <text evidence="14">Bacitracin is thought to be involved in the inhibition of peptidoglycan synthesis by sequestering undecaprenyl diphosphate, thereby reducing the pool of lipid carrier available.</text>
</comment>
<reference evidence="15 16" key="1">
    <citation type="submission" date="2012-01" db="EMBL/GenBank/DDBJ databases">
        <title>The Genome Sequence of Odoribacter laneus YIT 12061.</title>
        <authorList>
            <consortium name="The Broad Institute Genome Sequencing Platform"/>
            <person name="Earl A."/>
            <person name="Ward D."/>
            <person name="Feldgarden M."/>
            <person name="Gevers D."/>
            <person name="Morotomi M."/>
            <person name="Young S.K."/>
            <person name="Zeng Q."/>
            <person name="Gargeya S."/>
            <person name="Fitzgerald M."/>
            <person name="Haas B."/>
            <person name="Abouelleil A."/>
            <person name="Alvarado L."/>
            <person name="Arachchi H.M."/>
            <person name="Berlin A."/>
            <person name="Chapman S.B."/>
            <person name="Gearin G."/>
            <person name="Goldberg J."/>
            <person name="Griggs A."/>
            <person name="Gujja S."/>
            <person name="Hansen M."/>
            <person name="Heiman D."/>
            <person name="Howarth C."/>
            <person name="Larimer J."/>
            <person name="Lui A."/>
            <person name="MacDonald P.J.P."/>
            <person name="McCowen C."/>
            <person name="Montmayeur A."/>
            <person name="Murphy C."/>
            <person name="Neiman D."/>
            <person name="Pearson M."/>
            <person name="Priest M."/>
            <person name="Roberts A."/>
            <person name="Saif S."/>
            <person name="Shea T."/>
            <person name="Sisk P."/>
            <person name="Stolte C."/>
            <person name="Sykes S."/>
            <person name="Wortman J."/>
            <person name="Nusbaum C."/>
            <person name="Birren B."/>
        </authorList>
    </citation>
    <scope>NUCLEOTIDE SEQUENCE [LARGE SCALE GENOMIC DNA]</scope>
    <source>
        <strain evidence="15 16">YIT 12061</strain>
    </source>
</reference>
<protein>
    <recommendedName>
        <fullName evidence="4 14">Undecaprenyl-diphosphatase</fullName>
        <ecNumber evidence="3 14">3.6.1.27</ecNumber>
    </recommendedName>
    <alternativeName>
        <fullName evidence="12 14">Bacitracin resistance protein</fullName>
    </alternativeName>
    <alternativeName>
        <fullName evidence="11 14">Undecaprenyl pyrophosphate phosphatase</fullName>
    </alternativeName>
</protein>
<feature type="transmembrane region" description="Helical" evidence="14">
    <location>
        <begin position="212"/>
        <end position="238"/>
    </location>
</feature>
<keyword evidence="16" id="KW-1185">Reference proteome</keyword>
<dbReference type="GeneID" id="98070039"/>
<dbReference type="HOGENOM" id="CLU_060296_1_2_10"/>
<dbReference type="PATRIC" id="fig|742817.3.peg.2678"/>
<dbReference type="STRING" id="742817.HMPREF9449_02502"/>
<evidence type="ECO:0000256" key="9">
    <source>
        <dbReference type="ARBA" id="ARBA00023136"/>
    </source>
</evidence>
<keyword evidence="7 14" id="KW-0378">Hydrolase</keyword>
<comment type="similarity">
    <text evidence="2 14">Belongs to the UppP family.</text>
</comment>
<evidence type="ECO:0000256" key="10">
    <source>
        <dbReference type="ARBA" id="ARBA00023251"/>
    </source>
</evidence>
<feature type="transmembrane region" description="Helical" evidence="14">
    <location>
        <begin position="42"/>
        <end position="60"/>
    </location>
</feature>
<accession>H1DJR6</accession>
<keyword evidence="6 14" id="KW-0812">Transmembrane</keyword>
<dbReference type="GO" id="GO:0071555">
    <property type="term" value="P:cell wall organization"/>
    <property type="evidence" value="ECO:0007669"/>
    <property type="project" value="UniProtKB-KW"/>
</dbReference>
<evidence type="ECO:0000256" key="11">
    <source>
        <dbReference type="ARBA" id="ARBA00032707"/>
    </source>
</evidence>
<evidence type="ECO:0000256" key="6">
    <source>
        <dbReference type="ARBA" id="ARBA00022692"/>
    </source>
</evidence>
<evidence type="ECO:0000256" key="3">
    <source>
        <dbReference type="ARBA" id="ARBA00012374"/>
    </source>
</evidence>
<evidence type="ECO:0000256" key="1">
    <source>
        <dbReference type="ARBA" id="ARBA00004651"/>
    </source>
</evidence>
<comment type="subcellular location">
    <subcellularLocation>
        <location evidence="1 14">Cell membrane</location>
        <topology evidence="1 14">Multi-pass membrane protein</topology>
    </subcellularLocation>
</comment>
<sequence>MDWLEAMVLGLIQGLTEFLPVSSSGHLQIFNAIFGIQGEENLTFAVVVHAATVCSTIVVLRKEVAALLAGLFRFKWNEETIYITKIVISMIPVGIVGFFFKDYVEALFGSGLMVVGGALLVTAALLAFAYYAKPRVKTKISFKDAFIIGLAQACAVIPGLSRSGSTIATGILLGNNKENVAKFSFLMVLVPILGEALLDLMKGGFSQGQSGITTSALLVGFISAFLSGYIACSWMLNLVKKGKLIWFAVYCLIVGVVLLIVK</sequence>
<evidence type="ECO:0000256" key="2">
    <source>
        <dbReference type="ARBA" id="ARBA00010621"/>
    </source>
</evidence>
<dbReference type="GO" id="GO:0008360">
    <property type="term" value="P:regulation of cell shape"/>
    <property type="evidence" value="ECO:0007669"/>
    <property type="project" value="UniProtKB-KW"/>
</dbReference>
<dbReference type="PANTHER" id="PTHR30622">
    <property type="entry name" value="UNDECAPRENYL-DIPHOSPHATASE"/>
    <property type="match status" value="1"/>
</dbReference>
<proteinExistence type="inferred from homology"/>
<evidence type="ECO:0000256" key="13">
    <source>
        <dbReference type="ARBA" id="ARBA00047594"/>
    </source>
</evidence>
<dbReference type="PANTHER" id="PTHR30622:SF2">
    <property type="entry name" value="UNDECAPRENYL-DIPHOSPHATASE"/>
    <property type="match status" value="1"/>
</dbReference>
<keyword evidence="14" id="KW-0133">Cell shape</keyword>
<feature type="transmembrane region" description="Helical" evidence="14">
    <location>
        <begin position="81"/>
        <end position="100"/>
    </location>
</feature>
<organism evidence="15 16">
    <name type="scientific">Odoribacter laneus YIT 12061</name>
    <dbReference type="NCBI Taxonomy" id="742817"/>
    <lineage>
        <taxon>Bacteria</taxon>
        <taxon>Pseudomonadati</taxon>
        <taxon>Bacteroidota</taxon>
        <taxon>Bacteroidia</taxon>
        <taxon>Bacteroidales</taxon>
        <taxon>Odoribacteraceae</taxon>
        <taxon>Odoribacter</taxon>
    </lineage>
</organism>
<feature type="transmembrane region" description="Helical" evidence="14">
    <location>
        <begin position="106"/>
        <end position="132"/>
    </location>
</feature>